<evidence type="ECO:0000313" key="5">
    <source>
        <dbReference type="Proteomes" id="UP000095788"/>
    </source>
</evidence>
<keyword evidence="2 4" id="KW-0378">Hydrolase</keyword>
<dbReference type="NCBIfam" id="NF045579">
    <property type="entry name" value="rhamnoside_JR"/>
    <property type="match status" value="1"/>
</dbReference>
<evidence type="ECO:0000256" key="1">
    <source>
        <dbReference type="ARBA" id="ARBA00022729"/>
    </source>
</evidence>
<dbReference type="Pfam" id="PF17132">
    <property type="entry name" value="Glyco_hydro_106"/>
    <property type="match status" value="1"/>
</dbReference>
<dbReference type="PROSITE" id="PS51257">
    <property type="entry name" value="PROKAR_LIPOPROTEIN"/>
    <property type="match status" value="1"/>
</dbReference>
<protein>
    <submittedName>
        <fullName evidence="4">Glycosyl hydrolases family 2, sugar binding domain</fullName>
    </submittedName>
</protein>
<dbReference type="RefSeq" id="WP_342993044.1">
    <property type="nucleotide sequence ID" value="NZ_JBCHCW010000013.1"/>
</dbReference>
<dbReference type="AlphaFoldDB" id="A0A174PHR5"/>
<dbReference type="SUPFAM" id="SSF49785">
    <property type="entry name" value="Galactose-binding domain-like"/>
    <property type="match status" value="1"/>
</dbReference>
<dbReference type="Gene3D" id="2.60.120.260">
    <property type="entry name" value="Galactose-binding domain-like"/>
    <property type="match status" value="1"/>
</dbReference>
<dbReference type="InterPro" id="IPR054593">
    <property type="entry name" value="Beta-mannosidase-like_N2"/>
</dbReference>
<gene>
    <name evidence="4" type="ORF">ERS852554_01181</name>
</gene>
<feature type="domain" description="Beta-mannosidase-like galactose-binding" evidence="3">
    <location>
        <begin position="928"/>
        <end position="1018"/>
    </location>
</feature>
<dbReference type="EMBL" id="CZBF01000002">
    <property type="protein sequence ID" value="CUP60503.1"/>
    <property type="molecule type" value="Genomic_DNA"/>
</dbReference>
<name>A0A174PHR5_BACUN</name>
<dbReference type="Pfam" id="PF22666">
    <property type="entry name" value="Glyco_hydro_2_N2"/>
    <property type="match status" value="1"/>
</dbReference>
<reference evidence="4 5" key="1">
    <citation type="submission" date="2015-09" db="EMBL/GenBank/DDBJ databases">
        <authorList>
            <consortium name="Pathogen Informatics"/>
        </authorList>
    </citation>
    <scope>NUCLEOTIDE SEQUENCE [LARGE SCALE GENOMIC DNA]</scope>
    <source>
        <strain evidence="4 5">2789STDY5834942</strain>
    </source>
</reference>
<sequence>MQYQIKVNMEELYRKIVLGLFLSLVFVGCKQTSDMLEVNFKTPPEQIQTSVYWYWIAGNISEEGVVKDLYAMKQAGINRAFIGCIGDESMKSPYPKVAFGSEEWWKVLHIALKTATELGIEIGIFNSPGWSQSGGPWVKPEQAMRYLTSVSCQVSGGQKVNLTLKKPADDFQDVKVIAFPATKEKTVLSSGKVVFPKTSGDATVVDFLATEDFTLRSIRIYPSTKAIQTNAYLSVKDGNEYRELAKFQISRFNAALNVGFEPYAPVVVSVPATVGRNFRLELDQKVESYELENIELLSQPLVERYPEKLLAKMYQTPLPYWHEYQWREQPVLDDASLAVDPNRVLDISSFLKGDNLEWDAPAGDWVIMRMGMRPTGVKNSPADPEATGLETDKMSRKHVAAHFEALMGEICRRIPEADRRSWKVVVQDSYETGGQNFTDDFLESFCQRYGYDALPFLPAYEGYVVESQDRTDRFLWDMRRLVADRIAYDYVGGLRDISHKYGLQTWLENYGHWGFPGEFLQYGGQSDEIGGEFWSFGELGNIENRAASSCGHIYGKNKISAESFTSGGRPFECYPATMKKRGDRFFTEGINNTLLHVYISQPSDERVPGVNAFFSSEFNRLNTWYSQLDLFTSYLKRVNYMLQQGVNVADVAYFIGEDTPKMTGIAEPALPKGFQFDYINAEVIERDLFVKDGLLTLPHGTQYRILVLPQLKTMRPELLEKIKELLYDGAVVLGPAPERSPSGQNYGEADKQVKALAAELWDGLDGNRKKMACIGKGLLMVNMDMDEALATIRCVPDCKLPEDVQLLYGHRTMEQTEIYFISNQENKEVTVYPEFRVQRKQPELWNAINGKIRSLPAYWRTETGTVVPLKLYPYESAFIVFRRTGGEPAGELLVQNFPNPQILFQIDQPWTLTFCDTLRGPKKIQTHNVLEDLSKSVEENIRYYSGTIIYETDFFFTAKPKGCIYLNLNRVGVMAKVKVNGQYAGGVWTPPYRVEVTDLVKPGKNHLEIELVTTWQNRLIGDSHLPESERTTWIPINNWTNGDSLQPSGLMGPVSLEIETFPVHR</sequence>
<accession>A0A174PHR5</accession>
<dbReference type="PANTHER" id="PTHR43817">
    <property type="entry name" value="GLYCOSYL HYDROLASE"/>
    <property type="match status" value="1"/>
</dbReference>
<dbReference type="InterPro" id="IPR008979">
    <property type="entry name" value="Galactose-bd-like_sf"/>
</dbReference>
<dbReference type="Proteomes" id="UP000095788">
    <property type="component" value="Unassembled WGS sequence"/>
</dbReference>
<proteinExistence type="predicted"/>
<evidence type="ECO:0000256" key="2">
    <source>
        <dbReference type="ARBA" id="ARBA00022801"/>
    </source>
</evidence>
<dbReference type="GO" id="GO:0004553">
    <property type="term" value="F:hydrolase activity, hydrolyzing O-glycosyl compounds"/>
    <property type="evidence" value="ECO:0007669"/>
    <property type="project" value="UniProtKB-ARBA"/>
</dbReference>
<evidence type="ECO:0000259" key="3">
    <source>
        <dbReference type="Pfam" id="PF22666"/>
    </source>
</evidence>
<evidence type="ECO:0000313" key="4">
    <source>
        <dbReference type="EMBL" id="CUP60503.1"/>
    </source>
</evidence>
<organism evidence="4 5">
    <name type="scientific">Bacteroides uniformis</name>
    <dbReference type="NCBI Taxonomy" id="820"/>
    <lineage>
        <taxon>Bacteria</taxon>
        <taxon>Pseudomonadati</taxon>
        <taxon>Bacteroidota</taxon>
        <taxon>Bacteroidia</taxon>
        <taxon>Bacteroidales</taxon>
        <taxon>Bacteroidaceae</taxon>
        <taxon>Bacteroides</taxon>
    </lineage>
</organism>
<dbReference type="PANTHER" id="PTHR43817:SF1">
    <property type="entry name" value="HYDROLASE, FAMILY 43, PUTATIVE (AFU_ORTHOLOGUE AFUA_3G01660)-RELATED"/>
    <property type="match status" value="1"/>
</dbReference>
<keyword evidence="1" id="KW-0732">Signal</keyword>